<sequence length="217" mass="25036">MTENNSYFPHKSSLRAKAHYLCAFPILNIMVLIPIEQLHLFHKMDRTIFSCLVNHCGREPSESLLIIALWLWLESIGFPSLILKLASFPLITINYVAQEAVFCLECLESGNFSILSIGGLLLTQTIMEREISLTLFKLKRGFPVTREEVRYLFTNQFGVYCIKNMRMGSVNSNGQVLYATIVMNNVKTFDRILNGRSLAKFHVNGKHIWARKYKRRE</sequence>
<accession>A0A2Z6LUP1</accession>
<feature type="transmembrane region" description="Helical" evidence="1">
    <location>
        <begin position="18"/>
        <end position="35"/>
    </location>
</feature>
<organism evidence="2 3">
    <name type="scientific">Trifolium subterraneum</name>
    <name type="common">Subterranean clover</name>
    <dbReference type="NCBI Taxonomy" id="3900"/>
    <lineage>
        <taxon>Eukaryota</taxon>
        <taxon>Viridiplantae</taxon>
        <taxon>Streptophyta</taxon>
        <taxon>Embryophyta</taxon>
        <taxon>Tracheophyta</taxon>
        <taxon>Spermatophyta</taxon>
        <taxon>Magnoliopsida</taxon>
        <taxon>eudicotyledons</taxon>
        <taxon>Gunneridae</taxon>
        <taxon>Pentapetalae</taxon>
        <taxon>rosids</taxon>
        <taxon>fabids</taxon>
        <taxon>Fabales</taxon>
        <taxon>Fabaceae</taxon>
        <taxon>Papilionoideae</taxon>
        <taxon>50 kb inversion clade</taxon>
        <taxon>NPAAA clade</taxon>
        <taxon>Hologalegina</taxon>
        <taxon>IRL clade</taxon>
        <taxon>Trifolieae</taxon>
        <taxon>Trifolium</taxon>
    </lineage>
</organism>
<keyword evidence="3" id="KW-1185">Reference proteome</keyword>
<keyword evidence="1" id="KW-0472">Membrane</keyword>
<gene>
    <name evidence="2" type="ORF">TSUD_305990</name>
</gene>
<name>A0A2Z6LUP1_TRISU</name>
<reference evidence="3" key="1">
    <citation type="journal article" date="2017" name="Front. Plant Sci.">
        <title>Climate Clever Clovers: New Paradigm to Reduce the Environmental Footprint of Ruminants by Breeding Low Methanogenic Forages Utilizing Haplotype Variation.</title>
        <authorList>
            <person name="Kaur P."/>
            <person name="Appels R."/>
            <person name="Bayer P.E."/>
            <person name="Keeble-Gagnere G."/>
            <person name="Wang J."/>
            <person name="Hirakawa H."/>
            <person name="Shirasawa K."/>
            <person name="Vercoe P."/>
            <person name="Stefanova K."/>
            <person name="Durmic Z."/>
            <person name="Nichols P."/>
            <person name="Revell C."/>
            <person name="Isobe S.N."/>
            <person name="Edwards D."/>
            <person name="Erskine W."/>
        </authorList>
    </citation>
    <scope>NUCLEOTIDE SEQUENCE [LARGE SCALE GENOMIC DNA]</scope>
    <source>
        <strain evidence="3">cv. Daliak</strain>
    </source>
</reference>
<keyword evidence="1" id="KW-0812">Transmembrane</keyword>
<proteinExistence type="predicted"/>
<dbReference type="OrthoDB" id="1882251at2759"/>
<evidence type="ECO:0000256" key="1">
    <source>
        <dbReference type="SAM" id="Phobius"/>
    </source>
</evidence>
<dbReference type="PANTHER" id="PTHR33527">
    <property type="entry name" value="OS07G0274300 PROTEIN"/>
    <property type="match status" value="1"/>
</dbReference>
<dbReference type="Proteomes" id="UP000242715">
    <property type="component" value="Unassembled WGS sequence"/>
</dbReference>
<keyword evidence="1" id="KW-1133">Transmembrane helix</keyword>
<evidence type="ECO:0000313" key="2">
    <source>
        <dbReference type="EMBL" id="GAU23151.1"/>
    </source>
</evidence>
<dbReference type="PANTHER" id="PTHR33527:SF42">
    <property type="entry name" value="RRM DOMAIN-CONTAINING PROTEIN"/>
    <property type="match status" value="1"/>
</dbReference>
<dbReference type="AlphaFoldDB" id="A0A2Z6LUP1"/>
<dbReference type="EMBL" id="DF973264">
    <property type="protein sequence ID" value="GAU23151.1"/>
    <property type="molecule type" value="Genomic_DNA"/>
</dbReference>
<protein>
    <recommendedName>
        <fullName evidence="4">RRM domain-containing protein</fullName>
    </recommendedName>
</protein>
<evidence type="ECO:0000313" key="3">
    <source>
        <dbReference type="Proteomes" id="UP000242715"/>
    </source>
</evidence>
<evidence type="ECO:0008006" key="4">
    <source>
        <dbReference type="Google" id="ProtNLM"/>
    </source>
</evidence>